<dbReference type="Proteomes" id="UP000483261">
    <property type="component" value="Unassembled WGS sequence"/>
</dbReference>
<reference evidence="1 2" key="1">
    <citation type="submission" date="2020-02" db="EMBL/GenBank/DDBJ databases">
        <title>Whole-genome analyses of novel actinobacteria.</title>
        <authorList>
            <person name="Sahin N."/>
        </authorList>
    </citation>
    <scope>NUCLEOTIDE SEQUENCE [LARGE SCALE GENOMIC DNA]</scope>
    <source>
        <strain evidence="1 2">KC13</strain>
    </source>
</reference>
<dbReference type="EMBL" id="JAALAA010000027">
    <property type="protein sequence ID" value="NGN95606.1"/>
    <property type="molecule type" value="Genomic_DNA"/>
</dbReference>
<dbReference type="RefSeq" id="WP_165113541.1">
    <property type="nucleotide sequence ID" value="NZ_JAALAA010000027.1"/>
</dbReference>
<dbReference type="AlphaFoldDB" id="A0A6M1R644"/>
<comment type="caution">
    <text evidence="1">The sequence shown here is derived from an EMBL/GenBank/DDBJ whole genome shotgun (WGS) entry which is preliminary data.</text>
</comment>
<gene>
    <name evidence="1" type="ORF">G5C66_23075</name>
</gene>
<sequence length="300" mass="33089">MPAHVPLSPLQRVLEASAVVPADGAVTGWAALAWQQVPWVDGCDMDGNELPVTILTPGSQARAQAGIEVSKERLLPRARQVVDGVTITDPYRSTAFEVRRAATPLAAVRWLDLVAASDLISLAEMTAFAETLGGWTGIDHLRRAIALADENVWSPPETDLRLTLSMRMGIAGVVCNRPVFDLDGRHVGTPDVLDLERGVVAEYDGALHLAGEQRAKDLRREGAFRRVGLEYVTMVAADRRDPADFVRRAREARARAARTAVADRRWTIDPPGWWTPTHTVEMRRALADWQRDRYLRAHAG</sequence>
<evidence type="ECO:0000313" key="2">
    <source>
        <dbReference type="Proteomes" id="UP000483261"/>
    </source>
</evidence>
<evidence type="ECO:0008006" key="3">
    <source>
        <dbReference type="Google" id="ProtNLM"/>
    </source>
</evidence>
<proteinExistence type="predicted"/>
<name>A0A6M1R644_9ACTN</name>
<evidence type="ECO:0000313" key="1">
    <source>
        <dbReference type="EMBL" id="NGN95606.1"/>
    </source>
</evidence>
<keyword evidence="2" id="KW-1185">Reference proteome</keyword>
<protein>
    <recommendedName>
        <fullName evidence="3">DUF559 domain-containing protein</fullName>
    </recommendedName>
</protein>
<organism evidence="1 2">
    <name type="scientific">Nocardioides turkmenicus</name>
    <dbReference type="NCBI Taxonomy" id="2711220"/>
    <lineage>
        <taxon>Bacteria</taxon>
        <taxon>Bacillati</taxon>
        <taxon>Actinomycetota</taxon>
        <taxon>Actinomycetes</taxon>
        <taxon>Propionibacteriales</taxon>
        <taxon>Nocardioidaceae</taxon>
        <taxon>Nocardioides</taxon>
    </lineage>
</organism>
<accession>A0A6M1R644</accession>